<evidence type="ECO:0000256" key="1">
    <source>
        <dbReference type="ARBA" id="ARBA00004141"/>
    </source>
</evidence>
<dbReference type="HOGENOM" id="CLU_001265_46_6_6"/>
<gene>
    <name evidence="7" type="ORF">HK44_021800</name>
</gene>
<dbReference type="AlphaFoldDB" id="A0A010TFQ5"/>
<dbReference type="InterPro" id="IPR011701">
    <property type="entry name" value="MFS"/>
</dbReference>
<dbReference type="OrthoDB" id="4474610at2"/>
<keyword evidence="3 5" id="KW-1133">Transmembrane helix</keyword>
<dbReference type="Proteomes" id="UP000022611">
    <property type="component" value="Unassembled WGS sequence"/>
</dbReference>
<feature type="transmembrane region" description="Helical" evidence="5">
    <location>
        <begin position="111"/>
        <end position="128"/>
    </location>
</feature>
<feature type="transmembrane region" description="Helical" evidence="5">
    <location>
        <begin position="225"/>
        <end position="246"/>
    </location>
</feature>
<feature type="transmembrane region" description="Helical" evidence="5">
    <location>
        <begin position="140"/>
        <end position="163"/>
    </location>
</feature>
<feature type="transmembrane region" description="Helical" evidence="5">
    <location>
        <begin position="379"/>
        <end position="397"/>
    </location>
</feature>
<reference evidence="7 8" key="1">
    <citation type="journal article" date="2011" name="J. Bacteriol.">
        <title>Draft genome sequence of the polycyclic aromatic hydrocarbon-degrading, genetically engineered bioluminescent bioreporter Pseudomonas fluorescens HK44.</title>
        <authorList>
            <person name="Chauhan A."/>
            <person name="Layton A.C."/>
            <person name="Williams D.E."/>
            <person name="Smartt A.E."/>
            <person name="Ripp S."/>
            <person name="Karpinets T.V."/>
            <person name="Brown S.D."/>
            <person name="Sayler G.S."/>
        </authorList>
    </citation>
    <scope>NUCLEOTIDE SEQUENCE [LARGE SCALE GENOMIC DNA]</scope>
    <source>
        <strain evidence="7 8">HK44</strain>
    </source>
</reference>
<feature type="transmembrane region" description="Helical" evidence="5">
    <location>
        <begin position="79"/>
        <end position="99"/>
    </location>
</feature>
<dbReference type="Pfam" id="PF07690">
    <property type="entry name" value="MFS_1"/>
    <property type="match status" value="1"/>
</dbReference>
<accession>A0A010TFQ5</accession>
<protein>
    <submittedName>
        <fullName evidence="7">MFS transporter</fullName>
    </submittedName>
</protein>
<dbReference type="PANTHER" id="PTHR23508">
    <property type="entry name" value="CARBOXYLIC ACID TRANSPORTER PROTEIN HOMOLOG"/>
    <property type="match status" value="1"/>
</dbReference>
<evidence type="ECO:0000313" key="8">
    <source>
        <dbReference type="Proteomes" id="UP000022611"/>
    </source>
</evidence>
<dbReference type="CDD" id="cd17371">
    <property type="entry name" value="MFS_MucK"/>
    <property type="match status" value="1"/>
</dbReference>
<feature type="transmembrane region" description="Helical" evidence="5">
    <location>
        <begin position="354"/>
        <end position="373"/>
    </location>
</feature>
<dbReference type="InterPro" id="IPR036259">
    <property type="entry name" value="MFS_trans_sf"/>
</dbReference>
<dbReference type="GO" id="GO:0046943">
    <property type="term" value="F:carboxylic acid transmembrane transporter activity"/>
    <property type="evidence" value="ECO:0007669"/>
    <property type="project" value="TreeGrafter"/>
</dbReference>
<dbReference type="InterPro" id="IPR005829">
    <property type="entry name" value="Sugar_transporter_CS"/>
</dbReference>
<evidence type="ECO:0000259" key="6">
    <source>
        <dbReference type="PROSITE" id="PS50850"/>
    </source>
</evidence>
<dbReference type="InterPro" id="IPR020846">
    <property type="entry name" value="MFS_dom"/>
</dbReference>
<evidence type="ECO:0000256" key="3">
    <source>
        <dbReference type="ARBA" id="ARBA00022989"/>
    </source>
</evidence>
<dbReference type="PROSITE" id="PS00217">
    <property type="entry name" value="SUGAR_TRANSPORT_2"/>
    <property type="match status" value="1"/>
</dbReference>
<dbReference type="PANTHER" id="PTHR23508:SF10">
    <property type="entry name" value="CARBOXYLIC ACID TRANSPORTER PROTEIN HOMOLOG"/>
    <property type="match status" value="1"/>
</dbReference>
<feature type="domain" description="Major facilitator superfamily (MFS) profile" evidence="6">
    <location>
        <begin position="15"/>
        <end position="401"/>
    </location>
</feature>
<feature type="transmembrane region" description="Helical" evidence="5">
    <location>
        <begin position="312"/>
        <end position="334"/>
    </location>
</feature>
<dbReference type="GO" id="GO:0005886">
    <property type="term" value="C:plasma membrane"/>
    <property type="evidence" value="ECO:0007669"/>
    <property type="project" value="TreeGrafter"/>
</dbReference>
<dbReference type="eggNOG" id="COG2814">
    <property type="taxonomic scope" value="Bacteria"/>
</dbReference>
<evidence type="ECO:0000256" key="5">
    <source>
        <dbReference type="SAM" id="Phobius"/>
    </source>
</evidence>
<comment type="caution">
    <text evidence="7">The sequence shown here is derived from an EMBL/GenBank/DDBJ whole genome shotgun (WGS) entry which is preliminary data.</text>
</comment>
<feature type="transmembrane region" description="Helical" evidence="5">
    <location>
        <begin position="51"/>
        <end position="72"/>
    </location>
</feature>
<evidence type="ECO:0000256" key="4">
    <source>
        <dbReference type="ARBA" id="ARBA00023136"/>
    </source>
</evidence>
<feature type="transmembrane region" description="Helical" evidence="5">
    <location>
        <begin position="20"/>
        <end position="45"/>
    </location>
</feature>
<dbReference type="Gene3D" id="1.20.1250.20">
    <property type="entry name" value="MFS general substrate transporter like domains"/>
    <property type="match status" value="2"/>
</dbReference>
<evidence type="ECO:0000256" key="2">
    <source>
        <dbReference type="ARBA" id="ARBA00022692"/>
    </source>
</evidence>
<dbReference type="PROSITE" id="PS00216">
    <property type="entry name" value="SUGAR_TRANSPORT_1"/>
    <property type="match status" value="1"/>
</dbReference>
<dbReference type="PATRIC" id="fig|1042209.11.peg.894"/>
<dbReference type="SUPFAM" id="SSF103473">
    <property type="entry name" value="MFS general substrate transporter"/>
    <property type="match status" value="1"/>
</dbReference>
<feature type="transmembrane region" description="Helical" evidence="5">
    <location>
        <begin position="258"/>
        <end position="280"/>
    </location>
</feature>
<proteinExistence type="predicted"/>
<organism evidence="7 8">
    <name type="scientific">Pseudomonas fluorescens HK44</name>
    <dbReference type="NCBI Taxonomy" id="1042209"/>
    <lineage>
        <taxon>Bacteria</taxon>
        <taxon>Pseudomonadati</taxon>
        <taxon>Pseudomonadota</taxon>
        <taxon>Gammaproteobacteria</taxon>
        <taxon>Pseudomonadales</taxon>
        <taxon>Pseudomonadaceae</taxon>
        <taxon>Pseudomonas</taxon>
    </lineage>
</organism>
<name>A0A010TFQ5_PSEFL</name>
<keyword evidence="2 5" id="KW-0812">Transmembrane</keyword>
<comment type="subcellular location">
    <subcellularLocation>
        <location evidence="1">Membrane</location>
        <topology evidence="1">Multi-pass membrane protein</topology>
    </subcellularLocation>
</comment>
<sequence length="427" mass="45966">MFSWYKSGTPREKKTFWACYAGWALDSYDMQMFSFLLPTLIGIWGLTKGEAGIVGTSALLSAALGGWIAGILSDRFGRVRILIFTVCWFTFFGVVAGFAQNFEQLLVARTFQGLGFGGEWAIGVALMAEVINPKNRGRALGFVQSGFALGWAGAVLVVTGILAYFPAEYAWRLAFWVGVIPALIVIFIRRNVKDSDAFKKSQKLDTDKASIGTVFSTKYIKVSMLASMLVIGLQAGCYVILVWTPAMMAERGVVHGSLILTILIMALGSLCGFATTAYMADRLGRRPTLMTLSLASWVVTVAYMFVPLNPLVAHVMGFLVGALAIGMFAALGPFLSELFPTQVRTTCMGFSYNVGKSVGAMAVTGVGLLAAKFGLSQSVGAFCLVAYAIAVLALLLLPETKGIRLDEVETAESEANPLPQPLPLQRT</sequence>
<dbReference type="RefSeq" id="WP_019689308.1">
    <property type="nucleotide sequence ID" value="NZ_AFOY02000004.1"/>
</dbReference>
<feature type="transmembrane region" description="Helical" evidence="5">
    <location>
        <begin position="287"/>
        <end position="306"/>
    </location>
</feature>
<evidence type="ECO:0000313" key="7">
    <source>
        <dbReference type="EMBL" id="EXF95972.1"/>
    </source>
</evidence>
<feature type="transmembrane region" description="Helical" evidence="5">
    <location>
        <begin position="169"/>
        <end position="188"/>
    </location>
</feature>
<dbReference type="EMBL" id="AFOY02000004">
    <property type="protein sequence ID" value="EXF95972.1"/>
    <property type="molecule type" value="Genomic_DNA"/>
</dbReference>
<keyword evidence="4 5" id="KW-0472">Membrane</keyword>
<dbReference type="PROSITE" id="PS50850">
    <property type="entry name" value="MFS"/>
    <property type="match status" value="1"/>
</dbReference>